<dbReference type="PANTHER" id="PTHR36587">
    <property type="entry name" value="EXPRESSION SITE-ASSOCIATED GENE 3 (ESAG3)-LIKE PROTEIN"/>
    <property type="match status" value="1"/>
</dbReference>
<sequence>PFTAKNGPTFRLLIPAAESDANFCRSILSTMLLDYPPPTILGYSSKDQTATVVGSIYAHLADRHIRDDDLILVADGYRAWFQLPSSVLVRQYLRVTADANRRLEKTYGVRAAAGEQRFRQTVLFAADTHCWHYADDGDVDVACDAVPDAPGVWESANNGRKNASNIFNPKFLNSGIVMGPARDLRAVFAAASQKSTGAGGAHDLQHALQIMYSEQEQAREAVRRANLGPAGRVREWLYSTVYGQTNFLRGKRSASGGTAGTPMSRRRNLTITPGRAYEYGIGLDYGSALFQSMSAPHSFNGDVEFLAADDALAFPDPHMHTLPPALEALPSPFFLPPADKASEDIPDNATTPLTLTPGLDDLPADVPWSALPLARNLLTGAAPASTDTTTPPSFTHLDPRDSIYRHLWFAPYARALLRRHMRRTTFRSRRERELHADHRGGAGGVWTERGEWLAWGDVCRGVEEEVFGADGWGEWGVERQARGLFEDARRREMLERVEEEKRRRVVEKEEEERRRRSREMEGEQP</sequence>
<evidence type="ECO:0000313" key="3">
    <source>
        <dbReference type="Proteomes" id="UP001365128"/>
    </source>
</evidence>
<feature type="region of interest" description="Disordered" evidence="1">
    <location>
        <begin position="497"/>
        <end position="525"/>
    </location>
</feature>
<reference evidence="2 3" key="1">
    <citation type="submission" date="2024-04" db="EMBL/GenBank/DDBJ databases">
        <title>Phyllosticta paracitricarpa is synonymous to the EU quarantine fungus P. citricarpa based on phylogenomic analyses.</title>
        <authorList>
            <consortium name="Lawrence Berkeley National Laboratory"/>
            <person name="Van Ingen-Buijs V.A."/>
            <person name="Van Westerhoven A.C."/>
            <person name="Haridas S."/>
            <person name="Skiadas P."/>
            <person name="Martin F."/>
            <person name="Groenewald J.Z."/>
            <person name="Crous P.W."/>
            <person name="Seidl M.F."/>
        </authorList>
    </citation>
    <scope>NUCLEOTIDE SEQUENCE [LARGE SCALE GENOMIC DNA]</scope>
    <source>
        <strain evidence="2 3">CBS 122670</strain>
    </source>
</reference>
<name>A0ABR1M3Y2_9PEZI</name>
<protein>
    <submittedName>
        <fullName evidence="2">Uncharacterized protein</fullName>
    </submittedName>
</protein>
<accession>A0ABR1M3Y2</accession>
<feature type="non-terminal residue" evidence="2">
    <location>
        <position position="1"/>
    </location>
</feature>
<dbReference type="EMBL" id="JBBPDW010000023">
    <property type="protein sequence ID" value="KAK7541771.1"/>
    <property type="molecule type" value="Genomic_DNA"/>
</dbReference>
<evidence type="ECO:0000313" key="2">
    <source>
        <dbReference type="EMBL" id="KAK7541771.1"/>
    </source>
</evidence>
<gene>
    <name evidence="2" type="ORF">IWX46DRAFT_528133</name>
</gene>
<proteinExistence type="predicted"/>
<organism evidence="2 3">
    <name type="scientific">Phyllosticta citricarpa</name>
    <dbReference type="NCBI Taxonomy" id="55181"/>
    <lineage>
        <taxon>Eukaryota</taxon>
        <taxon>Fungi</taxon>
        <taxon>Dikarya</taxon>
        <taxon>Ascomycota</taxon>
        <taxon>Pezizomycotina</taxon>
        <taxon>Dothideomycetes</taxon>
        <taxon>Dothideomycetes incertae sedis</taxon>
        <taxon>Botryosphaeriales</taxon>
        <taxon>Phyllostictaceae</taxon>
        <taxon>Phyllosticta</taxon>
    </lineage>
</organism>
<feature type="compositionally biased region" description="Basic and acidic residues" evidence="1">
    <location>
        <begin position="511"/>
        <end position="525"/>
    </location>
</feature>
<dbReference type="CDD" id="cd22997">
    <property type="entry name" value="GT_LH"/>
    <property type="match status" value="1"/>
</dbReference>
<evidence type="ECO:0000256" key="1">
    <source>
        <dbReference type="SAM" id="MobiDB-lite"/>
    </source>
</evidence>
<comment type="caution">
    <text evidence="2">The sequence shown here is derived from an EMBL/GenBank/DDBJ whole genome shotgun (WGS) entry which is preliminary data.</text>
</comment>
<dbReference type="PANTHER" id="PTHR36587:SF2">
    <property type="entry name" value="EXPRESSION SITE-ASSOCIATED GENE 3 (ESAG3)-LIKE PROTEIN"/>
    <property type="match status" value="1"/>
</dbReference>
<dbReference type="Proteomes" id="UP001365128">
    <property type="component" value="Unassembled WGS sequence"/>
</dbReference>
<keyword evidence="3" id="KW-1185">Reference proteome</keyword>